<dbReference type="PANTHER" id="PTHR30040">
    <property type="entry name" value="THIAMINE BIOSYNTHESIS LIPOPROTEIN APBE"/>
    <property type="match status" value="1"/>
</dbReference>
<evidence type="ECO:0000256" key="6">
    <source>
        <dbReference type="ARBA" id="ARBA00022827"/>
    </source>
</evidence>
<dbReference type="EC" id="2.7.1.180" evidence="1 10"/>
<sequence>MASLLLMGCERRVEPLSKTGFMLNTFVTVTLYGKDDPEILSDCLDLCRSYENIFSKTIEGSEVYKLNHRPASEMTVTVSPDVEALLSKGLYYSQISDGAFDITVEPLSSLWDFTSPDPVVPPDGKIQEAKKKVDYRNLKLEGNALTFLSPDISLDFGAIAKGYIADRMKDFLLEQGVKSAVINLGGNVLCVGQKPGGTPFKIGLQKPYADRNETIETLNINDMSVVSSGVYERHFEKDGVNYHHILNPGDGYPYENGLVSVTILSELSADGDALSTTCFSLGLKKGMELLDSTDGVYGVFITEDGEVHYSQGAREFLAGKP</sequence>
<keyword evidence="4 10" id="KW-0808">Transferase</keyword>
<comment type="cofactor">
    <cofactor evidence="11">
        <name>Mg(2+)</name>
        <dbReference type="ChEBI" id="CHEBI:18420"/>
    </cofactor>
    <cofactor evidence="11">
        <name>Mn(2+)</name>
        <dbReference type="ChEBI" id="CHEBI:29035"/>
    </cofactor>
    <text evidence="11">Magnesium. Can also use manganese.</text>
</comment>
<keyword evidence="5 10" id="KW-0479">Metal-binding</keyword>
<evidence type="ECO:0000256" key="10">
    <source>
        <dbReference type="PIRNR" id="PIRNR006268"/>
    </source>
</evidence>
<keyword evidence="3 10" id="KW-0285">Flavoprotein</keyword>
<keyword evidence="6 10" id="KW-0274">FAD</keyword>
<dbReference type="PANTHER" id="PTHR30040:SF2">
    <property type="entry name" value="FAD:PROTEIN FMN TRANSFERASE"/>
    <property type="match status" value="1"/>
</dbReference>
<evidence type="ECO:0000256" key="9">
    <source>
        <dbReference type="ARBA" id="ARBA00048540"/>
    </source>
</evidence>
<protein>
    <recommendedName>
        <fullName evidence="2 10">FAD:protein FMN transferase</fullName>
        <ecNumber evidence="1 10">2.7.1.180</ecNumber>
    </recommendedName>
    <alternativeName>
        <fullName evidence="8 10">Flavin transferase</fullName>
    </alternativeName>
</protein>
<feature type="binding site" evidence="11">
    <location>
        <position position="272"/>
    </location>
    <ligand>
        <name>Mg(2+)</name>
        <dbReference type="ChEBI" id="CHEBI:18420"/>
    </ligand>
</feature>
<dbReference type="SUPFAM" id="SSF143631">
    <property type="entry name" value="ApbE-like"/>
    <property type="match status" value="1"/>
</dbReference>
<reference evidence="12" key="1">
    <citation type="submission" date="2024-06" db="EMBL/GenBank/DDBJ databases">
        <title>Lacrimispora cavernae sp. nov., a novel anaerobe isolated from bat guano pile inside a cave.</title>
        <authorList>
            <person name="Miller S.L."/>
            <person name="Lu N."/>
            <person name="King J."/>
            <person name="Sankaranarayanan K."/>
            <person name="Lawson P.A."/>
        </authorList>
    </citation>
    <scope>NUCLEOTIDE SEQUENCE</scope>
    <source>
        <strain evidence="12">BS-2</strain>
    </source>
</reference>
<dbReference type="RefSeq" id="WP_349948918.1">
    <property type="nucleotide sequence ID" value="NZ_CP157940.1"/>
</dbReference>
<dbReference type="InterPro" id="IPR024932">
    <property type="entry name" value="ApbE"/>
</dbReference>
<proteinExistence type="inferred from homology"/>
<organism evidence="12">
    <name type="scientific">Lacrimispora sp. BS-2</name>
    <dbReference type="NCBI Taxonomy" id="3151850"/>
    <lineage>
        <taxon>Bacteria</taxon>
        <taxon>Bacillati</taxon>
        <taxon>Bacillota</taxon>
        <taxon>Clostridia</taxon>
        <taxon>Lachnospirales</taxon>
        <taxon>Lachnospiraceae</taxon>
        <taxon>Lacrimispora</taxon>
    </lineage>
</organism>
<keyword evidence="7 10" id="KW-0460">Magnesium</keyword>
<evidence type="ECO:0000256" key="11">
    <source>
        <dbReference type="PIRSR" id="PIRSR006268-2"/>
    </source>
</evidence>
<dbReference type="GO" id="GO:0016740">
    <property type="term" value="F:transferase activity"/>
    <property type="evidence" value="ECO:0007669"/>
    <property type="project" value="UniProtKB-UniRule"/>
</dbReference>
<name>A0AAU7PV67_9FIRM</name>
<comment type="catalytic activity">
    <reaction evidence="9 10">
        <text>L-threonyl-[protein] + FAD = FMN-L-threonyl-[protein] + AMP + H(+)</text>
        <dbReference type="Rhea" id="RHEA:36847"/>
        <dbReference type="Rhea" id="RHEA-COMP:11060"/>
        <dbReference type="Rhea" id="RHEA-COMP:11061"/>
        <dbReference type="ChEBI" id="CHEBI:15378"/>
        <dbReference type="ChEBI" id="CHEBI:30013"/>
        <dbReference type="ChEBI" id="CHEBI:57692"/>
        <dbReference type="ChEBI" id="CHEBI:74257"/>
        <dbReference type="ChEBI" id="CHEBI:456215"/>
        <dbReference type="EC" id="2.7.1.180"/>
    </reaction>
</comment>
<accession>A0AAU7PV67</accession>
<evidence type="ECO:0000313" key="12">
    <source>
        <dbReference type="EMBL" id="XBS56287.1"/>
    </source>
</evidence>
<evidence type="ECO:0000256" key="4">
    <source>
        <dbReference type="ARBA" id="ARBA00022679"/>
    </source>
</evidence>
<dbReference type="InterPro" id="IPR003374">
    <property type="entry name" value="ApbE-like_sf"/>
</dbReference>
<feature type="binding site" evidence="11">
    <location>
        <position position="158"/>
    </location>
    <ligand>
        <name>Mg(2+)</name>
        <dbReference type="ChEBI" id="CHEBI:18420"/>
    </ligand>
</feature>
<evidence type="ECO:0000256" key="2">
    <source>
        <dbReference type="ARBA" id="ARBA00016337"/>
    </source>
</evidence>
<dbReference type="AlphaFoldDB" id="A0AAU7PV67"/>
<dbReference type="Gene3D" id="3.10.520.10">
    <property type="entry name" value="ApbE-like domains"/>
    <property type="match status" value="1"/>
</dbReference>
<dbReference type="GO" id="GO:0046872">
    <property type="term" value="F:metal ion binding"/>
    <property type="evidence" value="ECO:0007669"/>
    <property type="project" value="UniProtKB-UniRule"/>
</dbReference>
<evidence type="ECO:0000256" key="7">
    <source>
        <dbReference type="ARBA" id="ARBA00022842"/>
    </source>
</evidence>
<gene>
    <name evidence="12" type="ORF">ABFV83_13105</name>
</gene>
<evidence type="ECO:0000256" key="5">
    <source>
        <dbReference type="ARBA" id="ARBA00022723"/>
    </source>
</evidence>
<evidence type="ECO:0000256" key="3">
    <source>
        <dbReference type="ARBA" id="ARBA00022630"/>
    </source>
</evidence>
<evidence type="ECO:0000256" key="8">
    <source>
        <dbReference type="ARBA" id="ARBA00031306"/>
    </source>
</evidence>
<feature type="binding site" evidence="11">
    <location>
        <position position="276"/>
    </location>
    <ligand>
        <name>Mg(2+)</name>
        <dbReference type="ChEBI" id="CHEBI:18420"/>
    </ligand>
</feature>
<dbReference type="Pfam" id="PF02424">
    <property type="entry name" value="ApbE"/>
    <property type="match status" value="1"/>
</dbReference>
<comment type="similarity">
    <text evidence="10">Belongs to the ApbE family.</text>
</comment>
<dbReference type="EMBL" id="CP157940">
    <property type="protein sequence ID" value="XBS56287.1"/>
    <property type="molecule type" value="Genomic_DNA"/>
</dbReference>
<dbReference type="PIRSF" id="PIRSF006268">
    <property type="entry name" value="ApbE"/>
    <property type="match status" value="1"/>
</dbReference>
<evidence type="ECO:0000256" key="1">
    <source>
        <dbReference type="ARBA" id="ARBA00011955"/>
    </source>
</evidence>